<accession>A0ABP5B3R2</accession>
<protein>
    <recommendedName>
        <fullName evidence="3">DUF4267 domain-containing protein</fullName>
    </recommendedName>
</protein>
<reference evidence="2" key="1">
    <citation type="journal article" date="2019" name="Int. J. Syst. Evol. Microbiol.">
        <title>The Global Catalogue of Microorganisms (GCM) 10K type strain sequencing project: providing services to taxonomists for standard genome sequencing and annotation.</title>
        <authorList>
            <consortium name="The Broad Institute Genomics Platform"/>
            <consortium name="The Broad Institute Genome Sequencing Center for Infectious Disease"/>
            <person name="Wu L."/>
            <person name="Ma J."/>
        </authorList>
    </citation>
    <scope>NUCLEOTIDE SEQUENCE [LARGE SCALE GENOMIC DNA]</scope>
    <source>
        <strain evidence="2">JCM 14046</strain>
    </source>
</reference>
<keyword evidence="2" id="KW-1185">Reference proteome</keyword>
<proteinExistence type="predicted"/>
<evidence type="ECO:0008006" key="3">
    <source>
        <dbReference type="Google" id="ProtNLM"/>
    </source>
</evidence>
<comment type="caution">
    <text evidence="1">The sequence shown here is derived from an EMBL/GenBank/DDBJ whole genome shotgun (WGS) entry which is preliminary data.</text>
</comment>
<name>A0ABP5B3R2_9ACTN</name>
<dbReference type="EMBL" id="BAAAMY010000014">
    <property type="protein sequence ID" value="GAA1929702.1"/>
    <property type="molecule type" value="Genomic_DNA"/>
</dbReference>
<gene>
    <name evidence="1" type="ORF">GCM10009737_34420</name>
</gene>
<sequence length="123" mass="13231">MSHRLSRVMSVLTAGYAGYALARPRHLGAALDAGPLEQSGWDNVARVFGVRDLVVSTVALTGREPETVEAAMRVRIGLDVADGLLLAWQADDPSVRSKVLGVTLGWASLNLLALRVDRRRAGR</sequence>
<dbReference type="Proteomes" id="UP001501612">
    <property type="component" value="Unassembled WGS sequence"/>
</dbReference>
<dbReference type="RefSeq" id="WP_344008934.1">
    <property type="nucleotide sequence ID" value="NZ_BAAAMY010000014.1"/>
</dbReference>
<evidence type="ECO:0000313" key="2">
    <source>
        <dbReference type="Proteomes" id="UP001501612"/>
    </source>
</evidence>
<evidence type="ECO:0000313" key="1">
    <source>
        <dbReference type="EMBL" id="GAA1929702.1"/>
    </source>
</evidence>
<organism evidence="1 2">
    <name type="scientific">Nocardioides lentus</name>
    <dbReference type="NCBI Taxonomy" id="338077"/>
    <lineage>
        <taxon>Bacteria</taxon>
        <taxon>Bacillati</taxon>
        <taxon>Actinomycetota</taxon>
        <taxon>Actinomycetes</taxon>
        <taxon>Propionibacteriales</taxon>
        <taxon>Nocardioidaceae</taxon>
        <taxon>Nocardioides</taxon>
    </lineage>
</organism>